<keyword evidence="12" id="KW-1185">Reference proteome</keyword>
<evidence type="ECO:0000256" key="10">
    <source>
        <dbReference type="RuleBase" id="RU361177"/>
    </source>
</evidence>
<dbReference type="SUPFAM" id="SSF51905">
    <property type="entry name" value="FAD/NAD(P)-binding domain"/>
    <property type="match status" value="2"/>
</dbReference>
<dbReference type="PIRSF" id="PIRSF000332">
    <property type="entry name" value="FMO"/>
    <property type="match status" value="1"/>
</dbReference>
<evidence type="ECO:0000256" key="4">
    <source>
        <dbReference type="ARBA" id="ARBA00022630"/>
    </source>
</evidence>
<dbReference type="PANTHER" id="PTHR43539:SF9">
    <property type="entry name" value="INDOLE-3-PYRUVATE MONOOXYGENASE YUCCA11-RELATED"/>
    <property type="match status" value="1"/>
</dbReference>
<evidence type="ECO:0000313" key="12">
    <source>
        <dbReference type="Proteomes" id="UP001157418"/>
    </source>
</evidence>
<dbReference type="PRINTS" id="PR00368">
    <property type="entry name" value="FADPNR"/>
</dbReference>
<dbReference type="Gene3D" id="3.50.50.60">
    <property type="entry name" value="FAD/NAD(P)-binding domain"/>
    <property type="match status" value="1"/>
</dbReference>
<comment type="similarity">
    <text evidence="3 10">Belongs to the FMO family.</text>
</comment>
<dbReference type="PANTHER" id="PTHR43539">
    <property type="entry name" value="FLAVIN-BINDING MONOOXYGENASE-LIKE PROTEIN (AFU_ORTHOLOGUE AFUA_4G09220)"/>
    <property type="match status" value="1"/>
</dbReference>
<evidence type="ECO:0000256" key="6">
    <source>
        <dbReference type="ARBA" id="ARBA00022857"/>
    </source>
</evidence>
<dbReference type="InterPro" id="IPR000960">
    <property type="entry name" value="Flavin_mOase"/>
</dbReference>
<evidence type="ECO:0000256" key="5">
    <source>
        <dbReference type="ARBA" id="ARBA00022827"/>
    </source>
</evidence>
<dbReference type="PROSITE" id="PS51257">
    <property type="entry name" value="PROKAR_LIPOPROTEIN"/>
    <property type="match status" value="1"/>
</dbReference>
<gene>
    <name evidence="11" type="ORF">LVIROSA_LOCUS32127</name>
</gene>
<dbReference type="InterPro" id="IPR050982">
    <property type="entry name" value="Auxin_biosynth/cation_transpt"/>
</dbReference>
<dbReference type="GO" id="GO:0009851">
    <property type="term" value="P:auxin biosynthetic process"/>
    <property type="evidence" value="ECO:0007669"/>
    <property type="project" value="UniProtKB-KW"/>
</dbReference>
<evidence type="ECO:0000256" key="7">
    <source>
        <dbReference type="ARBA" id="ARBA00023002"/>
    </source>
</evidence>
<evidence type="ECO:0000313" key="11">
    <source>
        <dbReference type="EMBL" id="CAH1446434.1"/>
    </source>
</evidence>
<dbReference type="Pfam" id="PF00743">
    <property type="entry name" value="FMO-like"/>
    <property type="match status" value="1"/>
</dbReference>
<dbReference type="InterPro" id="IPR020946">
    <property type="entry name" value="Flavin_mOase-like"/>
</dbReference>
<keyword evidence="7 10" id="KW-0560">Oxidoreductase</keyword>
<dbReference type="PRINTS" id="PR00411">
    <property type="entry name" value="PNDRDTASEI"/>
</dbReference>
<comment type="pathway">
    <text evidence="2">Plant hormone metabolism; auxin biosynthesis.</text>
</comment>
<comment type="catalytic activity">
    <reaction evidence="9">
        <text>indole-3-pyruvate + NADPH + O2 + H(+) = (indol-3-yl)acetate + CO2 + NADP(+) + H2O</text>
        <dbReference type="Rhea" id="RHEA:34331"/>
        <dbReference type="ChEBI" id="CHEBI:15377"/>
        <dbReference type="ChEBI" id="CHEBI:15378"/>
        <dbReference type="ChEBI" id="CHEBI:15379"/>
        <dbReference type="ChEBI" id="CHEBI:16526"/>
        <dbReference type="ChEBI" id="CHEBI:17640"/>
        <dbReference type="ChEBI" id="CHEBI:30854"/>
        <dbReference type="ChEBI" id="CHEBI:57783"/>
        <dbReference type="ChEBI" id="CHEBI:58349"/>
        <dbReference type="EC" id="1.14.13.168"/>
    </reaction>
</comment>
<keyword evidence="8" id="KW-0073">Auxin biosynthesis</keyword>
<dbReference type="GO" id="GO:0103075">
    <property type="term" value="F:indole-3-pyruvate monooxygenase activity"/>
    <property type="evidence" value="ECO:0007669"/>
    <property type="project" value="UniProtKB-EC"/>
</dbReference>
<evidence type="ECO:0000256" key="2">
    <source>
        <dbReference type="ARBA" id="ARBA00004814"/>
    </source>
</evidence>
<proteinExistence type="inferred from homology"/>
<reference evidence="11 12" key="1">
    <citation type="submission" date="2022-01" db="EMBL/GenBank/DDBJ databases">
        <authorList>
            <person name="Xiong W."/>
            <person name="Schranz E."/>
        </authorList>
    </citation>
    <scope>NUCLEOTIDE SEQUENCE [LARGE SCALE GENOMIC DNA]</scope>
</reference>
<dbReference type="InterPro" id="IPR036188">
    <property type="entry name" value="FAD/NAD-bd_sf"/>
</dbReference>
<comment type="cofactor">
    <cofactor evidence="1 10">
        <name>FAD</name>
        <dbReference type="ChEBI" id="CHEBI:57692"/>
    </cofactor>
</comment>
<dbReference type="GO" id="GO:0050660">
    <property type="term" value="F:flavin adenine dinucleotide binding"/>
    <property type="evidence" value="ECO:0007669"/>
    <property type="project" value="InterPro"/>
</dbReference>
<evidence type="ECO:0000256" key="1">
    <source>
        <dbReference type="ARBA" id="ARBA00001974"/>
    </source>
</evidence>
<protein>
    <recommendedName>
        <fullName evidence="10">Flavin-containing monooxygenase</fullName>
        <ecNumber evidence="10">1.-.-.-</ecNumber>
    </recommendedName>
</protein>
<evidence type="ECO:0000256" key="9">
    <source>
        <dbReference type="ARBA" id="ARBA00047707"/>
    </source>
</evidence>
<keyword evidence="6" id="KW-0521">NADP</keyword>
<dbReference type="EC" id="1.-.-.-" evidence="10"/>
<dbReference type="AlphaFoldDB" id="A0AAU9P8H3"/>
<organism evidence="11 12">
    <name type="scientific">Lactuca virosa</name>
    <dbReference type="NCBI Taxonomy" id="75947"/>
    <lineage>
        <taxon>Eukaryota</taxon>
        <taxon>Viridiplantae</taxon>
        <taxon>Streptophyta</taxon>
        <taxon>Embryophyta</taxon>
        <taxon>Tracheophyta</taxon>
        <taxon>Spermatophyta</taxon>
        <taxon>Magnoliopsida</taxon>
        <taxon>eudicotyledons</taxon>
        <taxon>Gunneridae</taxon>
        <taxon>Pentapetalae</taxon>
        <taxon>asterids</taxon>
        <taxon>campanulids</taxon>
        <taxon>Asterales</taxon>
        <taxon>Asteraceae</taxon>
        <taxon>Cichorioideae</taxon>
        <taxon>Cichorieae</taxon>
        <taxon>Lactucinae</taxon>
        <taxon>Lactuca</taxon>
    </lineage>
</organism>
<dbReference type="EMBL" id="CAKMRJ010005523">
    <property type="protein sequence ID" value="CAH1446434.1"/>
    <property type="molecule type" value="Genomic_DNA"/>
</dbReference>
<evidence type="ECO:0000256" key="3">
    <source>
        <dbReference type="ARBA" id="ARBA00009183"/>
    </source>
</evidence>
<name>A0AAU9P8H3_9ASTR</name>
<dbReference type="GO" id="GO:0004499">
    <property type="term" value="F:N,N-dimethylaniline monooxygenase activity"/>
    <property type="evidence" value="ECO:0007669"/>
    <property type="project" value="InterPro"/>
</dbReference>
<evidence type="ECO:0000256" key="8">
    <source>
        <dbReference type="ARBA" id="ARBA00023070"/>
    </source>
</evidence>
<keyword evidence="10" id="KW-0503">Monooxygenase</keyword>
<dbReference type="Proteomes" id="UP001157418">
    <property type="component" value="Unassembled WGS sequence"/>
</dbReference>
<comment type="caution">
    <text evidence="11">The sequence shown here is derived from an EMBL/GenBank/DDBJ whole genome shotgun (WGS) entry which is preliminary data.</text>
</comment>
<dbReference type="GO" id="GO:0050661">
    <property type="term" value="F:NADP binding"/>
    <property type="evidence" value="ECO:0007669"/>
    <property type="project" value="InterPro"/>
</dbReference>
<accession>A0AAU9P8H3</accession>
<sequence>MVKHETDVLIVGAGPAGLATSACLNLLSIPNVILERDDCYASLWQKKTYDCLKLHLAKNFCELPHMPFPVSAPTFVPKYMFVQYLHKYVTEFNVDPLYNRNVESAWYDRITKRWVVKAKNGVSGFVEEYVGEFLVVSTGENSEGYIPSVNGLDSFTGSIIHSSEYKNGTKFGYKNVLVVGAGNSGMEIAYDLFNWGAQTSIVVRSPVHVLTKELVQLGMYLLKYLSCSFVDKIVLMFSKLLYGDLCKHGIQRPTKGPFYLKRETGRSPVIDVGTVARIKTGDIEVMKPIEEIKGDQIMFSNGQQKRFDAIVFATGFRSNVRKWLKHDEGLFNEKGMPHLKSPNHWKGEHGLYCVGFAGAGLFGISNDAKNIANDISQIVKKK</sequence>
<keyword evidence="4 10" id="KW-0285">Flavoprotein</keyword>
<keyword evidence="5 10" id="KW-0274">FAD</keyword>